<gene>
    <name evidence="9" type="ORF">SLEP1_g35592</name>
</gene>
<feature type="compositionally biased region" description="Basic and acidic residues" evidence="7">
    <location>
        <begin position="1"/>
        <end position="11"/>
    </location>
</feature>
<dbReference type="EMBL" id="BPVZ01000071">
    <property type="protein sequence ID" value="GKV26249.1"/>
    <property type="molecule type" value="Genomic_DNA"/>
</dbReference>
<dbReference type="CDD" id="cd00086">
    <property type="entry name" value="homeodomain"/>
    <property type="match status" value="1"/>
</dbReference>
<evidence type="ECO:0000256" key="3">
    <source>
        <dbReference type="ARBA" id="ARBA00023155"/>
    </source>
</evidence>
<dbReference type="Gene3D" id="1.10.10.60">
    <property type="entry name" value="Homeodomain-like"/>
    <property type="match status" value="1"/>
</dbReference>
<dbReference type="GO" id="GO:0003677">
    <property type="term" value="F:DNA binding"/>
    <property type="evidence" value="ECO:0007669"/>
    <property type="project" value="UniProtKB-UniRule"/>
</dbReference>
<comment type="caution">
    <text evidence="9">The sequence shown here is derived from an EMBL/GenBank/DDBJ whole genome shotgun (WGS) entry which is preliminary data.</text>
</comment>
<sequence length="525" mass="59035">MGDSGELHSEENNVPLDSSKKRTLKTPAQRYALEQCYEEHKFPTDEMKARLAVKVGLTEKQISSWFCHRRLKDKRRDEGHINGRQDHSSGVLQDRASGFRQDSCGSIKQGDHRNIDPREVESRGIYGRDLPAADFTYANRGCQDPHVVDMDDASSGSSPSLQDQVVSHGSDPPYEMQTSPHLTQSGAIMSRNPVGARNISYKPSGYLKVKGEIENPAITAVKRQLGRHYREEGPLLGILFEPLPPWAFESPSINPVNEQNYIGDPSQCHSLGTSGVLKQPNVNTRYEAHNSRMGSPDSYEEGANYYPQYPVHSDGLERSSHWQLKWKSSSLNSSNSLLGRKSYLDVSKDPAVKTSVSYNNVPRMSSEHHIEGMRSDSFTYHTGYRDGKISNKKSKPWLHDNNNAASMNAQKNENLSRPSNLIPEFSQSLDTEERGQSVRIAKVEKHIIERKHKIVYHDPISNKIHRRNEMRVANRSKSEYPQQDFLENASSVNLLLLADQIKGSSLDVPSSFNEDETAETTSSSD</sequence>
<keyword evidence="3 5" id="KW-0371">Homeobox</keyword>
<dbReference type="Pfam" id="PF00046">
    <property type="entry name" value="Homeodomain"/>
    <property type="match status" value="1"/>
</dbReference>
<evidence type="ECO:0000313" key="9">
    <source>
        <dbReference type="EMBL" id="GKV26249.1"/>
    </source>
</evidence>
<dbReference type="PROSITE" id="PS00027">
    <property type="entry name" value="HOMEOBOX_1"/>
    <property type="match status" value="1"/>
</dbReference>
<dbReference type="AlphaFoldDB" id="A0AAV5KNW5"/>
<evidence type="ECO:0000256" key="2">
    <source>
        <dbReference type="ARBA" id="ARBA00023125"/>
    </source>
</evidence>
<reference evidence="9 10" key="1">
    <citation type="journal article" date="2021" name="Commun. Biol.">
        <title>The genome of Shorea leprosula (Dipterocarpaceae) highlights the ecological relevance of drought in aseasonal tropical rainforests.</title>
        <authorList>
            <person name="Ng K.K.S."/>
            <person name="Kobayashi M.J."/>
            <person name="Fawcett J.A."/>
            <person name="Hatakeyama M."/>
            <person name="Paape T."/>
            <person name="Ng C.H."/>
            <person name="Ang C.C."/>
            <person name="Tnah L.H."/>
            <person name="Lee C.T."/>
            <person name="Nishiyama T."/>
            <person name="Sese J."/>
            <person name="O'Brien M.J."/>
            <person name="Copetti D."/>
            <person name="Mohd Noor M.I."/>
            <person name="Ong R.C."/>
            <person name="Putra M."/>
            <person name="Sireger I.Z."/>
            <person name="Indrioko S."/>
            <person name="Kosugi Y."/>
            <person name="Izuno A."/>
            <person name="Isagi Y."/>
            <person name="Lee S.L."/>
            <person name="Shimizu K.K."/>
        </authorList>
    </citation>
    <scope>NUCLEOTIDE SEQUENCE [LARGE SCALE GENOMIC DNA]</scope>
    <source>
        <strain evidence="9">214</strain>
    </source>
</reference>
<feature type="compositionally biased region" description="Basic and acidic residues" evidence="7">
    <location>
        <begin position="77"/>
        <end position="87"/>
    </location>
</feature>
<dbReference type="PANTHER" id="PTHR47713">
    <property type="entry name" value="HOMEODOMAIN-LIKE SUPERFAMILY PROTEIN"/>
    <property type="match status" value="1"/>
</dbReference>
<dbReference type="Proteomes" id="UP001054252">
    <property type="component" value="Unassembled WGS sequence"/>
</dbReference>
<feature type="domain" description="Homeobox" evidence="8">
    <location>
        <begin position="16"/>
        <end position="76"/>
    </location>
</feature>
<dbReference type="InterPro" id="IPR017970">
    <property type="entry name" value="Homeobox_CS"/>
</dbReference>
<dbReference type="InterPro" id="IPR009057">
    <property type="entry name" value="Homeodomain-like_sf"/>
</dbReference>
<evidence type="ECO:0000256" key="7">
    <source>
        <dbReference type="SAM" id="MobiDB-lite"/>
    </source>
</evidence>
<evidence type="ECO:0000256" key="5">
    <source>
        <dbReference type="PROSITE-ProRule" id="PRU00108"/>
    </source>
</evidence>
<feature type="region of interest" description="Disordered" evidence="7">
    <location>
        <begin position="1"/>
        <end position="26"/>
    </location>
</feature>
<evidence type="ECO:0000256" key="4">
    <source>
        <dbReference type="ARBA" id="ARBA00023242"/>
    </source>
</evidence>
<dbReference type="InterPro" id="IPR001356">
    <property type="entry name" value="HD"/>
</dbReference>
<dbReference type="GO" id="GO:0005634">
    <property type="term" value="C:nucleus"/>
    <property type="evidence" value="ECO:0007669"/>
    <property type="project" value="UniProtKB-SubCell"/>
</dbReference>
<organism evidence="9 10">
    <name type="scientific">Rubroshorea leprosula</name>
    <dbReference type="NCBI Taxonomy" id="152421"/>
    <lineage>
        <taxon>Eukaryota</taxon>
        <taxon>Viridiplantae</taxon>
        <taxon>Streptophyta</taxon>
        <taxon>Embryophyta</taxon>
        <taxon>Tracheophyta</taxon>
        <taxon>Spermatophyta</taxon>
        <taxon>Magnoliopsida</taxon>
        <taxon>eudicotyledons</taxon>
        <taxon>Gunneridae</taxon>
        <taxon>Pentapetalae</taxon>
        <taxon>rosids</taxon>
        <taxon>malvids</taxon>
        <taxon>Malvales</taxon>
        <taxon>Dipterocarpaceae</taxon>
        <taxon>Rubroshorea</taxon>
    </lineage>
</organism>
<evidence type="ECO:0000256" key="1">
    <source>
        <dbReference type="ARBA" id="ARBA00004123"/>
    </source>
</evidence>
<dbReference type="PANTHER" id="PTHR47713:SF2">
    <property type="entry name" value="HOMEODOMAIN-LIKE SUPERFAMILY PROTEIN"/>
    <property type="match status" value="1"/>
</dbReference>
<evidence type="ECO:0000313" key="10">
    <source>
        <dbReference type="Proteomes" id="UP001054252"/>
    </source>
</evidence>
<comment type="subcellular location">
    <subcellularLocation>
        <location evidence="1 5 6">Nucleus</location>
    </subcellularLocation>
</comment>
<evidence type="ECO:0000259" key="8">
    <source>
        <dbReference type="PROSITE" id="PS50071"/>
    </source>
</evidence>
<keyword evidence="2 5" id="KW-0238">DNA-binding</keyword>
<feature type="region of interest" description="Disordered" evidence="7">
    <location>
        <begin position="77"/>
        <end position="96"/>
    </location>
</feature>
<feature type="DNA-binding region" description="Homeobox" evidence="5">
    <location>
        <begin position="18"/>
        <end position="77"/>
    </location>
</feature>
<protein>
    <recommendedName>
        <fullName evidence="8">Homeobox domain-containing protein</fullName>
    </recommendedName>
</protein>
<keyword evidence="10" id="KW-1185">Reference proteome</keyword>
<dbReference type="PROSITE" id="PS50071">
    <property type="entry name" value="HOMEOBOX_2"/>
    <property type="match status" value="1"/>
</dbReference>
<evidence type="ECO:0000256" key="6">
    <source>
        <dbReference type="RuleBase" id="RU000682"/>
    </source>
</evidence>
<name>A0AAV5KNW5_9ROSI</name>
<feature type="region of interest" description="Disordered" evidence="7">
    <location>
        <begin position="505"/>
        <end position="525"/>
    </location>
</feature>
<feature type="region of interest" description="Disordered" evidence="7">
    <location>
        <begin position="146"/>
        <end position="181"/>
    </location>
</feature>
<keyword evidence="4 5" id="KW-0539">Nucleus</keyword>
<dbReference type="GO" id="GO:0000981">
    <property type="term" value="F:DNA-binding transcription factor activity, RNA polymerase II-specific"/>
    <property type="evidence" value="ECO:0007669"/>
    <property type="project" value="InterPro"/>
</dbReference>
<proteinExistence type="predicted"/>
<dbReference type="SUPFAM" id="SSF46689">
    <property type="entry name" value="Homeodomain-like"/>
    <property type="match status" value="1"/>
</dbReference>
<dbReference type="SMART" id="SM00389">
    <property type="entry name" value="HOX"/>
    <property type="match status" value="1"/>
</dbReference>
<accession>A0AAV5KNW5</accession>
<feature type="compositionally biased region" description="Polar residues" evidence="7">
    <location>
        <begin position="154"/>
        <end position="167"/>
    </location>
</feature>